<evidence type="ECO:0000313" key="3">
    <source>
        <dbReference type="Proteomes" id="UP001162802"/>
    </source>
</evidence>
<feature type="domain" description="FecR protein" evidence="1">
    <location>
        <begin position="121"/>
        <end position="212"/>
    </location>
</feature>
<evidence type="ECO:0000259" key="1">
    <source>
        <dbReference type="Pfam" id="PF04773"/>
    </source>
</evidence>
<keyword evidence="3" id="KW-1185">Reference proteome</keyword>
<reference evidence="2" key="1">
    <citation type="submission" date="2022-03" db="EMBL/GenBank/DDBJ databases">
        <title>Identification of a novel bacterium isolated from mangrove sediments.</title>
        <authorList>
            <person name="Pan X."/>
        </authorList>
    </citation>
    <scope>NUCLEOTIDE SEQUENCE</scope>
    <source>
        <strain evidence="2">B2637</strain>
    </source>
</reference>
<dbReference type="InterPro" id="IPR012373">
    <property type="entry name" value="Ferrdict_sens_TM"/>
</dbReference>
<name>A0ABT0ADN0_9SPHN</name>
<gene>
    <name evidence="2" type="ORF">MTR65_11510</name>
</gene>
<comment type="caution">
    <text evidence="2">The sequence shown here is derived from an EMBL/GenBank/DDBJ whole genome shotgun (WGS) entry which is preliminary data.</text>
</comment>
<dbReference type="PANTHER" id="PTHR30273">
    <property type="entry name" value="PERIPLASMIC SIGNAL SENSOR AND SIGMA FACTOR ACTIVATOR FECR-RELATED"/>
    <property type="match status" value="1"/>
</dbReference>
<dbReference type="Gene3D" id="3.55.50.30">
    <property type="match status" value="1"/>
</dbReference>
<dbReference type="EMBL" id="JALHAT010000018">
    <property type="protein sequence ID" value="MCJ1961311.1"/>
    <property type="molecule type" value="Genomic_DNA"/>
</dbReference>
<dbReference type="Proteomes" id="UP001162802">
    <property type="component" value="Unassembled WGS sequence"/>
</dbReference>
<dbReference type="Gene3D" id="2.60.120.1440">
    <property type="match status" value="1"/>
</dbReference>
<proteinExistence type="predicted"/>
<evidence type="ECO:0000313" key="2">
    <source>
        <dbReference type="EMBL" id="MCJ1961311.1"/>
    </source>
</evidence>
<accession>A0ABT0ADN0</accession>
<protein>
    <submittedName>
        <fullName evidence="2">FecR domain-containing protein</fullName>
    </submittedName>
</protein>
<sequence>MTPPGDTLPDDEDEAAALWVARHLSHVVDTMAFEAWLAGGPDRRARFEALWATCMDEAVTDSLRLHAETAPRPAGNDNAGTAARASRRRALGLAAGGALLVGALALGLPQLRFQLTPESSWSTGPGEVRGITLADGSQVHLNGNSRLFARIGADRREVRLETGEALFDVTHDPARPFTVSAQDSTVTVLGTRFDVALNGEAVDLQVERGLVRFAANAPGVAPVRVPAGHATRLADGVIAPLARLPGEDVESWRSGWLRVRDMPLGELVPQLERWTDRQILVEDPALLRTRVAGRLHLAEPVTVLENLGLLHGFSVKDTGHALVLDRI</sequence>
<dbReference type="Pfam" id="PF04773">
    <property type="entry name" value="FecR"/>
    <property type="match status" value="1"/>
</dbReference>
<dbReference type="InterPro" id="IPR006860">
    <property type="entry name" value="FecR"/>
</dbReference>
<dbReference type="PANTHER" id="PTHR30273:SF2">
    <property type="entry name" value="PROTEIN FECR"/>
    <property type="match status" value="1"/>
</dbReference>
<organism evidence="2 3">
    <name type="scientific">Novosphingobium mangrovi</name>
    <name type="common">ex Hu et al. 2023</name>
    <dbReference type="NCBI Taxonomy" id="2930094"/>
    <lineage>
        <taxon>Bacteria</taxon>
        <taxon>Pseudomonadati</taxon>
        <taxon>Pseudomonadota</taxon>
        <taxon>Alphaproteobacteria</taxon>
        <taxon>Sphingomonadales</taxon>
        <taxon>Sphingomonadaceae</taxon>
        <taxon>Novosphingobium</taxon>
    </lineage>
</organism>
<dbReference type="PIRSF" id="PIRSF018266">
    <property type="entry name" value="FecR"/>
    <property type="match status" value="1"/>
</dbReference>
<dbReference type="RefSeq" id="WP_243800266.1">
    <property type="nucleotide sequence ID" value="NZ_JALHAT010000018.1"/>
</dbReference>